<feature type="transmembrane region" description="Helical" evidence="1">
    <location>
        <begin position="6"/>
        <end position="26"/>
    </location>
</feature>
<keyword evidence="1" id="KW-1133">Transmembrane helix</keyword>
<keyword evidence="1" id="KW-0472">Membrane</keyword>
<reference evidence="2 3" key="1">
    <citation type="submission" date="2017-09" db="EMBL/GenBank/DDBJ databases">
        <title>Depth-based differentiation of microbial function through sediment-hosted aquifers and enrichment of novel symbionts in the deep terrestrial subsurface.</title>
        <authorList>
            <person name="Probst A.J."/>
            <person name="Ladd B."/>
            <person name="Jarett J.K."/>
            <person name="Geller-Mcgrath D.E."/>
            <person name="Sieber C.M."/>
            <person name="Emerson J.B."/>
            <person name="Anantharaman K."/>
            <person name="Thomas B.C."/>
            <person name="Malmstrom R."/>
            <person name="Stieglmeier M."/>
            <person name="Klingl A."/>
            <person name="Woyke T."/>
            <person name="Ryan C.M."/>
            <person name="Banfield J.F."/>
        </authorList>
    </citation>
    <scope>NUCLEOTIDE SEQUENCE [LARGE SCALE GENOMIC DNA]</scope>
    <source>
        <strain evidence="2">CG07_land_8_20_14_0_80_42_15</strain>
    </source>
</reference>
<dbReference type="EMBL" id="PEWV01000075">
    <property type="protein sequence ID" value="PIU40861.1"/>
    <property type="molecule type" value="Genomic_DNA"/>
</dbReference>
<name>A0A2J0KQE9_9BACT</name>
<sequence length="144" mass="15677">MKKNTVETVVTIALVMILLLAVASLFERQKKAVDKTKITKPNISKQNDQKANIAPATPDFKDLEACSKALAWGADPFTYRPLHPIDAVGDFKLDGVVWDKQSPKAIVSGMIVGVGEKVGEYTIVDITPDSVILSDGIKEIELKI</sequence>
<proteinExistence type="predicted"/>
<evidence type="ECO:0000313" key="3">
    <source>
        <dbReference type="Proteomes" id="UP000230052"/>
    </source>
</evidence>
<keyword evidence="1" id="KW-0812">Transmembrane</keyword>
<dbReference type="Proteomes" id="UP000230052">
    <property type="component" value="Unassembled WGS sequence"/>
</dbReference>
<evidence type="ECO:0000313" key="2">
    <source>
        <dbReference type="EMBL" id="PIU40861.1"/>
    </source>
</evidence>
<organism evidence="2 3">
    <name type="scientific">Candidatus Aquitaenariimonas noxiae</name>
    <dbReference type="NCBI Taxonomy" id="1974741"/>
    <lineage>
        <taxon>Bacteria</taxon>
        <taxon>Pseudomonadati</taxon>
        <taxon>Candidatus Omnitrophota</taxon>
        <taxon>Candidatus Aquitaenariimonas</taxon>
    </lineage>
</organism>
<protein>
    <submittedName>
        <fullName evidence="2">Uncharacterized protein</fullName>
    </submittedName>
</protein>
<comment type="caution">
    <text evidence="2">The sequence shown here is derived from an EMBL/GenBank/DDBJ whole genome shotgun (WGS) entry which is preliminary data.</text>
</comment>
<gene>
    <name evidence="2" type="ORF">COS99_08120</name>
</gene>
<accession>A0A2J0KQE9</accession>
<evidence type="ECO:0000256" key="1">
    <source>
        <dbReference type="SAM" id="Phobius"/>
    </source>
</evidence>
<dbReference type="AlphaFoldDB" id="A0A2J0KQE9"/>